<protein>
    <submittedName>
        <fullName evidence="2">Uncharacterized protein</fullName>
    </submittedName>
</protein>
<evidence type="ECO:0000313" key="3">
    <source>
        <dbReference type="Proteomes" id="UP000195139"/>
    </source>
</evidence>
<accession>A0A242CIG8</accession>
<dbReference type="Proteomes" id="UP000195139">
    <property type="component" value="Unassembled WGS sequence"/>
</dbReference>
<proteinExistence type="predicted"/>
<organism evidence="2">
    <name type="scientific">Candidatus Enterococcus mansonii</name>
    <dbReference type="NCBI Taxonomy" id="1834181"/>
    <lineage>
        <taxon>Bacteria</taxon>
        <taxon>Bacillati</taxon>
        <taxon>Bacillota</taxon>
        <taxon>Bacilli</taxon>
        <taxon>Lactobacillales</taxon>
        <taxon>Enterococcaceae</taxon>
        <taxon>Enterococcus</taxon>
    </lineage>
</organism>
<reference evidence="1 3" key="2">
    <citation type="submission" date="2018-07" db="EMBL/GenBank/DDBJ databases">
        <title>The Genome Sequence of Enterococcus sp. DIV0659b.</title>
        <authorList>
            <consortium name="The Broad Institute Genomics Platform"/>
            <consortium name="The Broad Institute Genomic Center for Infectious Diseases"/>
            <person name="Earl A."/>
            <person name="Manson A."/>
            <person name="Schwartman J."/>
            <person name="Gilmore M."/>
            <person name="Abouelleil A."/>
            <person name="Cao P."/>
            <person name="Chapman S."/>
            <person name="Cusick C."/>
            <person name="Shea T."/>
            <person name="Young S."/>
            <person name="Neafsey D."/>
            <person name="Nusbaum C."/>
            <person name="Birren B."/>
        </authorList>
    </citation>
    <scope>NUCLEOTIDE SEQUENCE [LARGE SCALE GENOMIC DNA]</scope>
    <source>
        <strain evidence="1 3">4G2_DIV0659</strain>
    </source>
</reference>
<keyword evidence="3" id="KW-1185">Reference proteome</keyword>
<dbReference type="AlphaFoldDB" id="A0A242CIG8"/>
<reference evidence="2" key="1">
    <citation type="submission" date="2017-05" db="EMBL/GenBank/DDBJ databases">
        <title>The Genome Sequence of Enterococcus sp. 4G2_DIV0659.</title>
        <authorList>
            <consortium name="The Broad Institute Genomics Platform"/>
            <consortium name="The Broad Institute Genomic Center for Infectious Diseases"/>
            <person name="Earl A."/>
            <person name="Manson A."/>
            <person name="Schwartman J."/>
            <person name="Gilmore M."/>
            <person name="Abouelleil A."/>
            <person name="Cao P."/>
            <person name="Chapman S."/>
            <person name="Cusick C."/>
            <person name="Shea T."/>
            <person name="Young S."/>
            <person name="Neafsey D."/>
            <person name="Nusbaum C."/>
            <person name="Birren B."/>
        </authorList>
    </citation>
    <scope>NUCLEOTIDE SEQUENCE [LARGE SCALE GENOMIC DNA]</scope>
    <source>
        <strain evidence="2">4G2_DIV0659</strain>
    </source>
</reference>
<dbReference type="EMBL" id="NGLE01000001">
    <property type="protein sequence ID" value="OTO10025.1"/>
    <property type="molecule type" value="Genomic_DNA"/>
</dbReference>
<evidence type="ECO:0000313" key="1">
    <source>
        <dbReference type="EMBL" id="MEI5995221.1"/>
    </source>
</evidence>
<name>A0A242CIG8_9ENTE</name>
<sequence length="34" mass="4083">MNDFSEYILPFWESEVEQVEVGRVAKSFQLYLID</sequence>
<gene>
    <name evidence="2" type="ORF">A5880_000708</name>
    <name evidence="1" type="ORF">A5880_002811</name>
</gene>
<evidence type="ECO:0000313" key="2">
    <source>
        <dbReference type="EMBL" id="OTO10025.1"/>
    </source>
</evidence>
<dbReference type="EMBL" id="NGLE02000001">
    <property type="protein sequence ID" value="MEI5995221.1"/>
    <property type="molecule type" value="Genomic_DNA"/>
</dbReference>
<comment type="caution">
    <text evidence="2">The sequence shown here is derived from an EMBL/GenBank/DDBJ whole genome shotgun (WGS) entry which is preliminary data.</text>
</comment>